<protein>
    <submittedName>
        <fullName evidence="2">Uncharacterized protein</fullName>
    </submittedName>
</protein>
<keyword evidence="1" id="KW-0812">Transmembrane</keyword>
<accession>A0ABV9YDB4</accession>
<evidence type="ECO:0000256" key="1">
    <source>
        <dbReference type="SAM" id="Phobius"/>
    </source>
</evidence>
<evidence type="ECO:0000313" key="3">
    <source>
        <dbReference type="Proteomes" id="UP001595947"/>
    </source>
</evidence>
<dbReference type="Proteomes" id="UP001595947">
    <property type="component" value="Unassembled WGS sequence"/>
</dbReference>
<keyword evidence="1" id="KW-0472">Membrane</keyword>
<comment type="caution">
    <text evidence="2">The sequence shown here is derived from an EMBL/GenBank/DDBJ whole genome shotgun (WGS) entry which is preliminary data.</text>
</comment>
<keyword evidence="1" id="KW-1133">Transmembrane helix</keyword>
<feature type="transmembrane region" description="Helical" evidence="1">
    <location>
        <begin position="66"/>
        <end position="91"/>
    </location>
</feature>
<proteinExistence type="predicted"/>
<dbReference type="RefSeq" id="WP_378034085.1">
    <property type="nucleotide sequence ID" value="NZ_JBHSIV010000001.1"/>
</dbReference>
<keyword evidence="3" id="KW-1185">Reference proteome</keyword>
<name>A0ABV9YDB4_9PSEU</name>
<evidence type="ECO:0000313" key="2">
    <source>
        <dbReference type="EMBL" id="MFC5060735.1"/>
    </source>
</evidence>
<dbReference type="EMBL" id="JBHSIV010000001">
    <property type="protein sequence ID" value="MFC5060735.1"/>
    <property type="molecule type" value="Genomic_DNA"/>
</dbReference>
<reference evidence="3" key="1">
    <citation type="journal article" date="2019" name="Int. J. Syst. Evol. Microbiol.">
        <title>The Global Catalogue of Microorganisms (GCM) 10K type strain sequencing project: providing services to taxonomists for standard genome sequencing and annotation.</title>
        <authorList>
            <consortium name="The Broad Institute Genomics Platform"/>
            <consortium name="The Broad Institute Genome Sequencing Center for Infectious Disease"/>
            <person name="Wu L."/>
            <person name="Ma J."/>
        </authorList>
    </citation>
    <scope>NUCLEOTIDE SEQUENCE [LARGE SCALE GENOMIC DNA]</scope>
    <source>
        <strain evidence="3">CGMCC 4.7093</strain>
    </source>
</reference>
<organism evidence="2 3">
    <name type="scientific">Actinomycetospora atypica</name>
    <dbReference type="NCBI Taxonomy" id="1290095"/>
    <lineage>
        <taxon>Bacteria</taxon>
        <taxon>Bacillati</taxon>
        <taxon>Actinomycetota</taxon>
        <taxon>Actinomycetes</taxon>
        <taxon>Pseudonocardiales</taxon>
        <taxon>Pseudonocardiaceae</taxon>
        <taxon>Actinomycetospora</taxon>
    </lineage>
</organism>
<gene>
    <name evidence="2" type="ORF">ACFPBZ_00820</name>
</gene>
<sequence length="93" mass="10936">MALLGLFGIIACYKYFERFDTHYRRTKMIELKLAEIHPEVDTRLEWEKIRLRQRKELWLSSRVQIFTLWVVLHAVVVVSGVTLTILILAGVGH</sequence>